<dbReference type="InterPro" id="IPR029465">
    <property type="entry name" value="ATPgrasp_TupA"/>
</dbReference>
<protein>
    <submittedName>
        <fullName evidence="1">Uncharacterized protein</fullName>
    </submittedName>
</protein>
<dbReference type="Pfam" id="PF14305">
    <property type="entry name" value="ATPgrasp_TupA"/>
    <property type="match status" value="1"/>
</dbReference>
<dbReference type="HOGENOM" id="CLU_056705_0_0_10"/>
<dbReference type="OrthoDB" id="9791827at2"/>
<dbReference type="PATRIC" id="fig|63186.3.peg.1956"/>
<accession>G0L599</accession>
<sequence length="311" mass="37249">MNSFFYKIYRKTIVGNLVRNLYHWLQGILPDKIFLAYKYRISMGKKLQLNPPTTLNEKINWLKLYDRRDILTKCADKYKVREIILERIGDKYLVPLYFQTKNPNEIVSENIKDTPCIIKTNHDSSGGIFIYDKEVVDWKELRSQLKKRIRKNYYRKSREWQYKNIKPRIIVEKLLLDSKGNIPLDFKLHCFNGKARMIQVDIDRGTEKHSRNWYDLEWKREPYKWSSPKRSGAFTDPSDTEVEKPQTLNEMIMLSETLASDFDYVRVDWYDVDGKLYFGELTFHHDGGIRPIIPYEWDIRLGQELKLSTRA</sequence>
<evidence type="ECO:0000313" key="1">
    <source>
        <dbReference type="EMBL" id="CAZ96062.1"/>
    </source>
</evidence>
<dbReference type="RefSeq" id="WP_013993346.1">
    <property type="nucleotide sequence ID" value="NC_015844.1"/>
</dbReference>
<organism evidence="1 2">
    <name type="scientific">Zobellia galactanivorans (strain DSM 12802 / CCUG 47099 / CIP 106680 / NCIMB 13871 / Dsij)</name>
    <dbReference type="NCBI Taxonomy" id="63186"/>
    <lineage>
        <taxon>Bacteria</taxon>
        <taxon>Pseudomonadati</taxon>
        <taxon>Bacteroidota</taxon>
        <taxon>Flavobacteriia</taxon>
        <taxon>Flavobacteriales</taxon>
        <taxon>Flavobacteriaceae</taxon>
        <taxon>Zobellia</taxon>
    </lineage>
</organism>
<dbReference type="STRING" id="63186.ZOBELLIA_1987"/>
<name>G0L599_ZOBGA</name>
<reference evidence="1 2" key="2">
    <citation type="journal article" date="2012" name="Environ. Microbiol.">
        <title>Characterization of the first alginolytic operons in a marine bacterium: from their emergence in marine Flavobacteriia to their independent transfers to marine Proteobacteria and human gut Bacteroides.</title>
        <authorList>
            <person name="Thomas F."/>
            <person name="Barbeyron T."/>
            <person name="Tonon T."/>
            <person name="Genicot S."/>
            <person name="Czjzek M."/>
            <person name="Michel G."/>
        </authorList>
    </citation>
    <scope>NUCLEOTIDE SEQUENCE [LARGE SCALE GENOMIC DNA]</scope>
    <source>
        <strain evidence="2">DSM 12802 / CCUG 47099 / CIP 106680 / NCIMB 13871 / Dsij</strain>
    </source>
</reference>
<dbReference type="AlphaFoldDB" id="G0L599"/>
<dbReference type="EMBL" id="FP476056">
    <property type="protein sequence ID" value="CAZ96062.1"/>
    <property type="molecule type" value="Genomic_DNA"/>
</dbReference>
<keyword evidence="2" id="KW-1185">Reference proteome</keyword>
<gene>
    <name evidence="1" type="ordered locus">zobellia_1987</name>
</gene>
<dbReference type="KEGG" id="zga:ZOBELLIA_1987"/>
<reference evidence="2" key="1">
    <citation type="submission" date="2009-07" db="EMBL/GenBank/DDBJ databases">
        <title>Complete genome sequence of Zobellia galactanivorans Dsij.</title>
        <authorList>
            <consortium name="Genoscope - CEA"/>
        </authorList>
    </citation>
    <scope>NUCLEOTIDE SEQUENCE [LARGE SCALE GENOMIC DNA]</scope>
    <source>
        <strain evidence="2">DSM 12802 / CCUG 47099 / CIP 106680 / NCIMB 13871 / Dsij</strain>
    </source>
</reference>
<evidence type="ECO:0000313" key="2">
    <source>
        <dbReference type="Proteomes" id="UP000008898"/>
    </source>
</evidence>
<proteinExistence type="predicted"/>
<dbReference type="Proteomes" id="UP000008898">
    <property type="component" value="Chromosome"/>
</dbReference>